<dbReference type="AlphaFoldDB" id="A0A1J5SDC6"/>
<gene>
    <name evidence="1" type="ORF">GALL_115730</name>
</gene>
<dbReference type="InterPro" id="IPR054221">
    <property type="entry name" value="DUF6941"/>
</dbReference>
<organism evidence="1">
    <name type="scientific">mine drainage metagenome</name>
    <dbReference type="NCBI Taxonomy" id="410659"/>
    <lineage>
        <taxon>unclassified sequences</taxon>
        <taxon>metagenomes</taxon>
        <taxon>ecological metagenomes</taxon>
    </lineage>
</organism>
<evidence type="ECO:0000313" key="1">
    <source>
        <dbReference type="EMBL" id="OIR06383.1"/>
    </source>
</evidence>
<dbReference type="Pfam" id="PF22091">
    <property type="entry name" value="DUF6941"/>
    <property type="match status" value="1"/>
</dbReference>
<reference evidence="1" key="1">
    <citation type="submission" date="2016-10" db="EMBL/GenBank/DDBJ databases">
        <title>Sequence of Gallionella enrichment culture.</title>
        <authorList>
            <person name="Poehlein A."/>
            <person name="Muehling M."/>
            <person name="Daniel R."/>
        </authorList>
    </citation>
    <scope>NUCLEOTIDE SEQUENCE</scope>
</reference>
<dbReference type="EMBL" id="MLJW01000044">
    <property type="protein sequence ID" value="OIR06383.1"/>
    <property type="molecule type" value="Genomic_DNA"/>
</dbReference>
<proteinExistence type="predicted"/>
<name>A0A1J5SDC6_9ZZZZ</name>
<comment type="caution">
    <text evidence="1">The sequence shown here is derived from an EMBL/GenBank/DDBJ whole genome shotgun (WGS) entry which is preliminary data.</text>
</comment>
<protein>
    <submittedName>
        <fullName evidence="1">Uncharacterized protein</fullName>
    </submittedName>
</protein>
<sequence length="131" mass="14362">MKTDLFSLCDFAADYNGKLSVIGVFDSLYTQQDAGAVRQCSVALRLRYEKKDEGKHTIKLTLSDADGKTSAQLVETDIDLRASETAPTSIVQLALHVSNLSLPHIGIYSLDLHVDSRQVASTPLYLYKVTA</sequence>
<accession>A0A1J5SDC6</accession>